<comment type="similarity">
    <text evidence="1">Belongs to the glycosyltransferase 2 family.</text>
</comment>
<feature type="domain" description="Glycosyltransferase 2-like" evidence="4">
    <location>
        <begin position="7"/>
        <end position="173"/>
    </location>
</feature>
<dbReference type="InterPro" id="IPR029044">
    <property type="entry name" value="Nucleotide-diphossugar_trans"/>
</dbReference>
<dbReference type="Gene3D" id="3.90.550.10">
    <property type="entry name" value="Spore Coat Polysaccharide Biosynthesis Protein SpsA, Chain A"/>
    <property type="match status" value="1"/>
</dbReference>
<dbReference type="Pfam" id="PF00535">
    <property type="entry name" value="Glycos_transf_2"/>
    <property type="match status" value="1"/>
</dbReference>
<reference evidence="5 6" key="1">
    <citation type="submission" date="2015-03" db="EMBL/GenBank/DDBJ databases">
        <title>Comparative analysis of the OM43 clade including a novel species from Red Sea uncovers genomic and metabolic diversity among marine methylotrophs.</title>
        <authorList>
            <person name="Jimenez-Infante F."/>
            <person name="Ngugi D.K."/>
            <person name="Vinu M."/>
            <person name="Alam I."/>
            <person name="Kamau A."/>
            <person name="Blom J."/>
            <person name="Bajic V.B."/>
            <person name="Stingl U."/>
        </authorList>
    </citation>
    <scope>NUCLEOTIDE SEQUENCE [LARGE SCALE GENOMIC DNA]</scope>
    <source>
        <strain evidence="5 6">MBRSH7</strain>
    </source>
</reference>
<evidence type="ECO:0000313" key="5">
    <source>
        <dbReference type="EMBL" id="AKO66309.1"/>
    </source>
</evidence>
<protein>
    <recommendedName>
        <fullName evidence="4">Glycosyltransferase 2-like domain-containing protein</fullName>
    </recommendedName>
</protein>
<evidence type="ECO:0000256" key="1">
    <source>
        <dbReference type="ARBA" id="ARBA00006739"/>
    </source>
</evidence>
<proteinExistence type="inferred from homology"/>
<dbReference type="PANTHER" id="PTHR43398:SF1">
    <property type="entry name" value="DOLICHOL-PHOSPHATE MANNOSYLTRANSFERASE SUBUNIT 1"/>
    <property type="match status" value="1"/>
</dbReference>
<sequence>MQNYKLSVLVPAYKEYENIKLLLPKLILTLKKYSRNFEIIIVENLVTDPRYQSLIKKNNKKFFLKKNNIKIINRKPSDSYGDAIRSGIEHLNSEHTVIMDADGSHDPIYINQFIQKYTTGNYDLIIASRYVKGGYSNNSLILKALSIILNKFFSLTLKLNCKDISNSFRFYKTNQLKSIKLIGENFDIVEEILIKLTIKYQVKILEIPFSFNKRLHGKSKRKLLSFMFSYLKLLIHAKNIKSKNFF</sequence>
<organism evidence="5 6">
    <name type="scientific">Methylophilales bacterium MBRS-H7</name>
    <dbReference type="NCBI Taxonomy" id="1623450"/>
    <lineage>
        <taxon>Bacteria</taxon>
        <taxon>Pseudomonadati</taxon>
        <taxon>Pseudomonadota</taxon>
        <taxon>Betaproteobacteria</taxon>
        <taxon>Nitrosomonadales</taxon>
        <taxon>OM43 clade</taxon>
    </lineage>
</organism>
<evidence type="ECO:0000256" key="2">
    <source>
        <dbReference type="ARBA" id="ARBA00022676"/>
    </source>
</evidence>
<dbReference type="InterPro" id="IPR039528">
    <property type="entry name" value="DPM1-like"/>
</dbReference>
<evidence type="ECO:0000256" key="3">
    <source>
        <dbReference type="ARBA" id="ARBA00022679"/>
    </source>
</evidence>
<keyword evidence="3" id="KW-0808">Transferase</keyword>
<dbReference type="OrthoDB" id="8933800at2"/>
<gene>
    <name evidence="5" type="ORF">VI33_06500</name>
</gene>
<dbReference type="GO" id="GO:0004582">
    <property type="term" value="F:dolichyl-phosphate beta-D-mannosyltransferase activity"/>
    <property type="evidence" value="ECO:0007669"/>
    <property type="project" value="InterPro"/>
</dbReference>
<accession>A0A0H4J0K1</accession>
<evidence type="ECO:0000313" key="6">
    <source>
        <dbReference type="Proteomes" id="UP000066549"/>
    </source>
</evidence>
<dbReference type="InterPro" id="IPR001173">
    <property type="entry name" value="Glyco_trans_2-like"/>
</dbReference>
<evidence type="ECO:0000259" key="4">
    <source>
        <dbReference type="Pfam" id="PF00535"/>
    </source>
</evidence>
<dbReference type="EMBL" id="CP011002">
    <property type="protein sequence ID" value="AKO66309.1"/>
    <property type="molecule type" value="Genomic_DNA"/>
</dbReference>
<keyword evidence="6" id="KW-1185">Reference proteome</keyword>
<dbReference type="SUPFAM" id="SSF53448">
    <property type="entry name" value="Nucleotide-diphospho-sugar transferases"/>
    <property type="match status" value="1"/>
</dbReference>
<keyword evidence="2" id="KW-0328">Glycosyltransferase</keyword>
<dbReference type="Proteomes" id="UP000066549">
    <property type="component" value="Chromosome"/>
</dbReference>
<dbReference type="AlphaFoldDB" id="A0A0H4J0K1"/>
<dbReference type="PANTHER" id="PTHR43398">
    <property type="entry name" value="DOLICHOL-PHOSPHATE MANNOSYLTRANSFERASE SUBUNIT 1"/>
    <property type="match status" value="1"/>
</dbReference>
<name>A0A0H4J0K1_9PROT</name>